<dbReference type="SUPFAM" id="SSF51126">
    <property type="entry name" value="Pectin lyase-like"/>
    <property type="match status" value="1"/>
</dbReference>
<proteinExistence type="inferred from homology"/>
<organism evidence="5">
    <name type="scientific">Streptomyces sp. R11</name>
    <dbReference type="NCBI Taxonomy" id="3238625"/>
    <lineage>
        <taxon>Bacteria</taxon>
        <taxon>Bacillati</taxon>
        <taxon>Actinomycetota</taxon>
        <taxon>Actinomycetes</taxon>
        <taxon>Kitasatosporales</taxon>
        <taxon>Streptomycetaceae</taxon>
        <taxon>Streptomyces</taxon>
    </lineage>
</organism>
<dbReference type="PANTHER" id="PTHR31683:SF18">
    <property type="entry name" value="PECTATE LYASE 21-RELATED"/>
    <property type="match status" value="1"/>
</dbReference>
<dbReference type="InterPro" id="IPR002022">
    <property type="entry name" value="Pec_lyase"/>
</dbReference>
<evidence type="ECO:0000256" key="1">
    <source>
        <dbReference type="ARBA" id="ARBA00023239"/>
    </source>
</evidence>
<dbReference type="GO" id="GO:0030570">
    <property type="term" value="F:pectate lyase activity"/>
    <property type="evidence" value="ECO:0007669"/>
    <property type="project" value="InterPro"/>
</dbReference>
<comment type="similarity">
    <text evidence="2">Belongs to the polysaccharide lyase 1 family.</text>
</comment>
<keyword evidence="2" id="KW-0119">Carbohydrate metabolism</keyword>
<dbReference type="AlphaFoldDB" id="A0AB39N069"/>
<evidence type="ECO:0000259" key="4">
    <source>
        <dbReference type="SMART" id="SM00656"/>
    </source>
</evidence>
<reference evidence="5" key="1">
    <citation type="submission" date="2024-07" db="EMBL/GenBank/DDBJ databases">
        <authorList>
            <person name="Yu S.T."/>
        </authorList>
    </citation>
    <scope>NUCLEOTIDE SEQUENCE</scope>
    <source>
        <strain evidence="5">R11</strain>
    </source>
</reference>
<dbReference type="EMBL" id="CP163432">
    <property type="protein sequence ID" value="XDQ12060.1"/>
    <property type="molecule type" value="Genomic_DNA"/>
</dbReference>
<comment type="subcellular location">
    <subcellularLocation>
        <location evidence="2">Secreted</location>
    </subcellularLocation>
</comment>
<keyword evidence="2" id="KW-0624">Polysaccharide degradation</keyword>
<dbReference type="Pfam" id="PF00544">
    <property type="entry name" value="Pectate_lyase_4"/>
    <property type="match status" value="2"/>
</dbReference>
<keyword evidence="2" id="KW-0964">Secreted</keyword>
<accession>A0AB39N069</accession>
<dbReference type="GO" id="GO:0000272">
    <property type="term" value="P:polysaccharide catabolic process"/>
    <property type="evidence" value="ECO:0007669"/>
    <property type="project" value="UniProtKB-KW"/>
</dbReference>
<dbReference type="InterPro" id="IPR045032">
    <property type="entry name" value="PEL"/>
</dbReference>
<dbReference type="Gene3D" id="2.160.20.10">
    <property type="entry name" value="Single-stranded right-handed beta-helix, Pectin lyase-like"/>
    <property type="match status" value="1"/>
</dbReference>
<dbReference type="InterPro" id="IPR011050">
    <property type="entry name" value="Pectin_lyase_fold/virulence"/>
</dbReference>
<sequence length="454" mass="47628">MASDSQRPVQRPSHRRSLRRRRTVIATAALAAAGIGAGVLVVNASADAVDLYHQSLPAKDGWAASGSGTTGGSKADSAHVYTVSTRAQLVKALGSVSDTTPRIIKVKGTIDANTSEAGKKLTCADYASGTGYSLSAHLKAYDPATYGKKAPSGTQENARKAAAEKQKKNIVFRVPANTTLVGVPGTNAGITGGSLQVQNVKNVIVRNLTFSATEDCFPQWDPTDGSAGEWNSAYDSVTLRGATNVWADHNTFTDAPAFDKSLKTYFGRKYQIHDGALDITGGSDLVTVERNVFSNHDKTMLIGSSDTDSTGKLRVTIHHNVWKGIVQRAPLARIGQIHLYNNLYDTTTLNGYAPKYSIDSRAKAQVVAEHNAWKLPSGAKAAKLLSGDGTGSIAGAGNLVNGTATDIVAAYNAASSKKIKTTVNWKPALTAGLQTSAKNLATELATSTGAGVLK</sequence>
<feature type="domain" description="Pectate lyase" evidence="4">
    <location>
        <begin position="129"/>
        <end position="379"/>
    </location>
</feature>
<name>A0AB39N069_9ACTN</name>
<dbReference type="PANTHER" id="PTHR31683">
    <property type="entry name" value="PECTATE LYASE 18-RELATED"/>
    <property type="match status" value="1"/>
</dbReference>
<evidence type="ECO:0000256" key="3">
    <source>
        <dbReference type="SAM" id="MobiDB-lite"/>
    </source>
</evidence>
<evidence type="ECO:0000313" key="5">
    <source>
        <dbReference type="EMBL" id="XDQ12060.1"/>
    </source>
</evidence>
<gene>
    <name evidence="5" type="ORF">AB5J55_21610</name>
</gene>
<dbReference type="SMART" id="SM00656">
    <property type="entry name" value="Amb_all"/>
    <property type="match status" value="1"/>
</dbReference>
<dbReference type="GO" id="GO:0005576">
    <property type="term" value="C:extracellular region"/>
    <property type="evidence" value="ECO:0007669"/>
    <property type="project" value="UniProtKB-SubCell"/>
</dbReference>
<dbReference type="InterPro" id="IPR012334">
    <property type="entry name" value="Pectin_lyas_fold"/>
</dbReference>
<dbReference type="RefSeq" id="WP_369272249.1">
    <property type="nucleotide sequence ID" value="NZ_CP163432.1"/>
</dbReference>
<protein>
    <submittedName>
        <fullName evidence="5">Polysaccharide lyase family 1 protein</fullName>
    </submittedName>
</protein>
<evidence type="ECO:0000256" key="2">
    <source>
        <dbReference type="RuleBase" id="RU361173"/>
    </source>
</evidence>
<feature type="region of interest" description="Disordered" evidence="3">
    <location>
        <begin position="1"/>
        <end position="20"/>
    </location>
</feature>
<keyword evidence="1 2" id="KW-0456">Lyase</keyword>